<accession>A0A6J0UZR9</accession>
<evidence type="ECO:0000313" key="8">
    <source>
        <dbReference type="RefSeq" id="XP_020665418.2"/>
    </source>
</evidence>
<dbReference type="RefSeq" id="XP_020665418.2">
    <property type="nucleotide sequence ID" value="XM_020809759.2"/>
</dbReference>
<evidence type="ECO:0000256" key="4">
    <source>
        <dbReference type="ARBA" id="ARBA00022729"/>
    </source>
</evidence>
<dbReference type="Pfam" id="PF06083">
    <property type="entry name" value="IL17"/>
    <property type="match status" value="1"/>
</dbReference>
<reference evidence="8" key="1">
    <citation type="submission" date="2025-08" db="UniProtKB">
        <authorList>
            <consortium name="RefSeq"/>
        </authorList>
    </citation>
    <scope>IDENTIFICATION</scope>
</reference>
<organism evidence="7 8">
    <name type="scientific">Pogona vitticeps</name>
    <name type="common">central bearded dragon</name>
    <dbReference type="NCBI Taxonomy" id="103695"/>
    <lineage>
        <taxon>Eukaryota</taxon>
        <taxon>Metazoa</taxon>
        <taxon>Chordata</taxon>
        <taxon>Craniata</taxon>
        <taxon>Vertebrata</taxon>
        <taxon>Euteleostomi</taxon>
        <taxon>Lepidosauria</taxon>
        <taxon>Squamata</taxon>
        <taxon>Bifurcata</taxon>
        <taxon>Unidentata</taxon>
        <taxon>Episquamata</taxon>
        <taxon>Toxicofera</taxon>
        <taxon>Iguania</taxon>
        <taxon>Acrodonta</taxon>
        <taxon>Agamidae</taxon>
        <taxon>Amphibolurinae</taxon>
        <taxon>Pogona</taxon>
    </lineage>
</organism>
<dbReference type="OrthoDB" id="9046042at2759"/>
<dbReference type="GO" id="GO:0005576">
    <property type="term" value="C:extracellular region"/>
    <property type="evidence" value="ECO:0007669"/>
    <property type="project" value="UniProtKB-SubCell"/>
</dbReference>
<feature type="region of interest" description="Disordered" evidence="5">
    <location>
        <begin position="49"/>
        <end position="77"/>
    </location>
</feature>
<comment type="subcellular location">
    <subcellularLocation>
        <location evidence="1">Secreted</location>
    </subcellularLocation>
</comment>
<evidence type="ECO:0000256" key="1">
    <source>
        <dbReference type="ARBA" id="ARBA00004613"/>
    </source>
</evidence>
<keyword evidence="7" id="KW-1185">Reference proteome</keyword>
<dbReference type="InterPro" id="IPR029034">
    <property type="entry name" value="Cystine-knot_cytokine"/>
</dbReference>
<name>A0A6J0UZR9_9SAUR</name>
<dbReference type="AlphaFoldDB" id="A0A6J0UZR9"/>
<evidence type="ECO:0000313" key="7">
    <source>
        <dbReference type="Proteomes" id="UP001652642"/>
    </source>
</evidence>
<feature type="compositionally biased region" description="Polar residues" evidence="5">
    <location>
        <begin position="55"/>
        <end position="77"/>
    </location>
</feature>
<protein>
    <submittedName>
        <fullName evidence="8">Interleukin-25</fullName>
    </submittedName>
</protein>
<proteinExistence type="inferred from homology"/>
<dbReference type="InParanoid" id="A0A6J0UZR9"/>
<dbReference type="GO" id="GO:0005125">
    <property type="term" value="F:cytokine activity"/>
    <property type="evidence" value="ECO:0007669"/>
    <property type="project" value="InterPro"/>
</dbReference>
<dbReference type="KEGG" id="pvt:110087833"/>
<dbReference type="InterPro" id="IPR010345">
    <property type="entry name" value="IL-17_fam"/>
</dbReference>
<dbReference type="GeneID" id="110087833"/>
<evidence type="ECO:0000256" key="3">
    <source>
        <dbReference type="ARBA" id="ARBA00022525"/>
    </source>
</evidence>
<feature type="chain" id="PRO_5046687842" evidence="6">
    <location>
        <begin position="25"/>
        <end position="181"/>
    </location>
</feature>
<keyword evidence="4 6" id="KW-0732">Signal</keyword>
<evidence type="ECO:0000256" key="6">
    <source>
        <dbReference type="SAM" id="SignalP"/>
    </source>
</evidence>
<keyword evidence="3" id="KW-0964">Secreted</keyword>
<dbReference type="CTD" id="64806"/>
<gene>
    <name evidence="8" type="primary">IL25</name>
</gene>
<comment type="similarity">
    <text evidence="2">Belongs to the IL-17 family.</text>
</comment>
<dbReference type="Proteomes" id="UP001652642">
    <property type="component" value="Chromosome 6"/>
</dbReference>
<evidence type="ECO:0000256" key="2">
    <source>
        <dbReference type="ARBA" id="ARBA00007236"/>
    </source>
</evidence>
<evidence type="ECO:0000256" key="5">
    <source>
        <dbReference type="SAM" id="MobiDB-lite"/>
    </source>
</evidence>
<sequence>MGQIRWIGVSGFLLSALLTYRAQGCFSTNNCCHNTEIGHFEKRIQDEFRSAHSEPMSSSKNCQATSEGPSSKRSTSPWEYVEDFDNQRYPQRLWQARCSCHRCVSLASCKAGPGDERLYCQQEPNGNSVAVHHHVLVFYRRPCPGNPERFYLDPRLHPVNVSCTCVAARKRCHVDKGRCSI</sequence>
<dbReference type="Gene3D" id="2.10.90.10">
    <property type="entry name" value="Cystine-knot cytokines"/>
    <property type="match status" value="1"/>
</dbReference>
<dbReference type="SUPFAM" id="SSF57501">
    <property type="entry name" value="Cystine-knot cytokines"/>
    <property type="match status" value="1"/>
</dbReference>
<feature type="signal peptide" evidence="6">
    <location>
        <begin position="1"/>
        <end position="24"/>
    </location>
</feature>